<reference evidence="1 2" key="1">
    <citation type="submission" date="2023-02" db="EMBL/GenBank/DDBJ databases">
        <title>LHISI_Scaffold_Assembly.</title>
        <authorList>
            <person name="Stuart O.P."/>
            <person name="Cleave R."/>
            <person name="Magrath M.J.L."/>
            <person name="Mikheyev A.S."/>
        </authorList>
    </citation>
    <scope>NUCLEOTIDE SEQUENCE [LARGE SCALE GENOMIC DNA]</scope>
    <source>
        <strain evidence="1">Daus_M_001</strain>
        <tissue evidence="1">Leg muscle</tissue>
    </source>
</reference>
<dbReference type="EMBL" id="JARBHB010000008">
    <property type="protein sequence ID" value="KAJ8876468.1"/>
    <property type="molecule type" value="Genomic_DNA"/>
</dbReference>
<gene>
    <name evidence="1" type="ORF">PR048_020913</name>
</gene>
<evidence type="ECO:0000313" key="1">
    <source>
        <dbReference type="EMBL" id="KAJ8876468.1"/>
    </source>
</evidence>
<sequence length="657" mass="71324">MKGCLQAGLARSEQACLERRDDEALGMRTSVALIVPSLLGLENWEWGGFGSMRARVTQVPSQKSDITFVGCTLPLQEVRCDWLSPSSPSTAPGVCCNWLYPLSSCVLFGEGLSSIGFHPLESCSRLSSEGGSSHIYMLILQPGCHKGKIRHTLSVDIRALEICQLPATHPQPILGPAHISAATSSCSEESHQWAALQVDGPPLVYTEATHTGKQMAALQAALADREAAMQRTGFNSGCVTWKSCRTMLLVGGFSRGFPIFPALEFRRCSILTSRPRTQHCTVVLRAPRRDVSKQTQAVGSVHGCAARRCNYDTVSGTQAGRQVAVCMAGRHGVATMTQFPGCRQAGGQVAVCMAAQHGVATMTQFPQCRQAGRNDIEKEIEDNQNRAEELPEDEQVLLNISQNELSSARRKLPAVKRRVDYVRSLAELLFPVVCPSVCPSVYPSVCPIVCPSVCPSVCPIVCPSVCRSVCLALRWPPGISVESLIEARHQWQDCTPVQCIARRGDEKADAHISVVPSTPTLLGLRLSSPRALLSNSKPPRITKTARRQRCHVPKAVTTASGGHVSRTRSAVALKYVSLCCPADSSLSVANFAHRQIDSRTYPSSAVLSFQWPDDRRDRPRATLACIGCVASLYWPVEDGSVVCDFITNFNKHGPCPR</sequence>
<keyword evidence="2" id="KW-1185">Reference proteome</keyword>
<evidence type="ECO:0000313" key="2">
    <source>
        <dbReference type="Proteomes" id="UP001159363"/>
    </source>
</evidence>
<name>A0ABQ9GWR1_9NEOP</name>
<organism evidence="1 2">
    <name type="scientific">Dryococelus australis</name>
    <dbReference type="NCBI Taxonomy" id="614101"/>
    <lineage>
        <taxon>Eukaryota</taxon>
        <taxon>Metazoa</taxon>
        <taxon>Ecdysozoa</taxon>
        <taxon>Arthropoda</taxon>
        <taxon>Hexapoda</taxon>
        <taxon>Insecta</taxon>
        <taxon>Pterygota</taxon>
        <taxon>Neoptera</taxon>
        <taxon>Polyneoptera</taxon>
        <taxon>Phasmatodea</taxon>
        <taxon>Verophasmatodea</taxon>
        <taxon>Anareolatae</taxon>
        <taxon>Phasmatidae</taxon>
        <taxon>Eurycanthinae</taxon>
        <taxon>Dryococelus</taxon>
    </lineage>
</organism>
<comment type="caution">
    <text evidence="1">The sequence shown here is derived from an EMBL/GenBank/DDBJ whole genome shotgun (WGS) entry which is preliminary data.</text>
</comment>
<dbReference type="Proteomes" id="UP001159363">
    <property type="component" value="Chromosome 7"/>
</dbReference>
<accession>A0ABQ9GWR1</accession>
<protein>
    <submittedName>
        <fullName evidence="1">Uncharacterized protein</fullName>
    </submittedName>
</protein>
<proteinExistence type="predicted"/>